<dbReference type="EMBL" id="SHKV01000001">
    <property type="protein sequence ID" value="RZU30612.1"/>
    <property type="molecule type" value="Genomic_DNA"/>
</dbReference>
<evidence type="ECO:0000256" key="1">
    <source>
        <dbReference type="SAM" id="MobiDB-lite"/>
    </source>
</evidence>
<evidence type="ECO:0000313" key="3">
    <source>
        <dbReference type="EMBL" id="RZU30612.1"/>
    </source>
</evidence>
<dbReference type="PANTHER" id="PTHR43058">
    <property type="entry name" value="SLR0655 PROTEIN"/>
    <property type="match status" value="1"/>
</dbReference>
<dbReference type="Proteomes" id="UP000292507">
    <property type="component" value="Unassembled WGS sequence"/>
</dbReference>
<dbReference type="OrthoDB" id="285364at2"/>
<accession>A0A4Q7Y1F9</accession>
<protein>
    <submittedName>
        <fullName evidence="3">Uncharacterized protein (DUF427 family)</fullName>
    </submittedName>
</protein>
<dbReference type="InterPro" id="IPR007361">
    <property type="entry name" value="DUF427"/>
</dbReference>
<evidence type="ECO:0000259" key="2">
    <source>
        <dbReference type="Pfam" id="PF04248"/>
    </source>
</evidence>
<proteinExistence type="predicted"/>
<evidence type="ECO:0000313" key="4">
    <source>
        <dbReference type="Proteomes" id="UP000292507"/>
    </source>
</evidence>
<dbReference type="PANTHER" id="PTHR43058:SF1">
    <property type="entry name" value="DUF427 DOMAIN-CONTAINING PROTEIN"/>
    <property type="match status" value="1"/>
</dbReference>
<organism evidence="3 4">
    <name type="scientific">Blastococcus saxobsidens</name>
    <dbReference type="NCBI Taxonomy" id="138336"/>
    <lineage>
        <taxon>Bacteria</taxon>
        <taxon>Bacillati</taxon>
        <taxon>Actinomycetota</taxon>
        <taxon>Actinomycetes</taxon>
        <taxon>Geodermatophilales</taxon>
        <taxon>Geodermatophilaceae</taxon>
        <taxon>Blastococcus</taxon>
    </lineage>
</organism>
<feature type="domain" description="DUF427" evidence="2">
    <location>
        <begin position="32"/>
        <end position="123"/>
    </location>
</feature>
<dbReference type="Gene3D" id="2.170.150.40">
    <property type="entry name" value="Domain of unknown function (DUF427)"/>
    <property type="match status" value="1"/>
</dbReference>
<keyword evidence="4" id="KW-1185">Reference proteome</keyword>
<reference evidence="3 4" key="1">
    <citation type="submission" date="2019-02" db="EMBL/GenBank/DDBJ databases">
        <title>Sequencing the genomes of 1000 actinobacteria strains.</title>
        <authorList>
            <person name="Klenk H.-P."/>
        </authorList>
    </citation>
    <scope>NUCLEOTIDE SEQUENCE [LARGE SCALE GENOMIC DNA]</scope>
    <source>
        <strain evidence="3 4">DSM 44509</strain>
    </source>
</reference>
<gene>
    <name evidence="3" type="ORF">BKA19_0232</name>
</gene>
<name>A0A4Q7Y1F9_9ACTN</name>
<dbReference type="InterPro" id="IPR038694">
    <property type="entry name" value="DUF427_sf"/>
</dbReference>
<comment type="caution">
    <text evidence="3">The sequence shown here is derived from an EMBL/GenBank/DDBJ whole genome shotgun (WGS) entry which is preliminary data.</text>
</comment>
<dbReference type="Pfam" id="PF04248">
    <property type="entry name" value="NTP_transf_9"/>
    <property type="match status" value="1"/>
</dbReference>
<sequence length="165" mass="18018">MRAPRPDPVGQGQESVWDYPRPPSAEITSRRVEAVLGGRVIASTDRAVRVCETSHPPVYYVPADDVVPGVLERGQGSSWCEWKGTATYWDAVVDGVRHPSVAWSYEQPTAGYEHLRGAVAFYPSRLESATVDAQPVRAQAGDFYGGWITSDVVGPFKGEPGTRGW</sequence>
<feature type="region of interest" description="Disordered" evidence="1">
    <location>
        <begin position="1"/>
        <end position="22"/>
    </location>
</feature>
<dbReference type="AlphaFoldDB" id="A0A4Q7Y1F9"/>
<dbReference type="RefSeq" id="WP_104528712.1">
    <property type="nucleotide sequence ID" value="NZ_POQT01000016.1"/>
</dbReference>